<sequence>VPIADRLFTNGTFHTLDPDNPAAEALASWRGRIIGVGARADLEALTGPGTEAVDLDGATVLPGFIETHMHPIAAGVQMLAPQIGYPDCRTVADVVAVLRKAASSTPAGEPIQAWGYDDSLMAEDRHLTRHDLNAASTEHPIFIRHISGHLSYANDRMLELAGITDDVEDPVGGRFQREADGRPNGCMEETANFAVGGSLPFAPPEVMASGARAISDHCLSVGVTSMTDAAVMAPEMYAAYQQGVDDRSIRVRTRLFPGWRFVGELPFRTGLGDDRLSIGALKFVSDGSIQGYTACLCKGYHDRPDVNGTEVIPSAELIRLVTDAHLRGWQVAVHANGDQAIDNTLDAFEAALEAHPRDDHRHRIEHCQMAREDQLERMARLGVMASVFANHIWYWGDRHRDRFLGPERGSRIDPLASFSDHGIVHALHCDMPVTPLDPLFTIWTAVNRITRDGELLGPEQRARVADAVAGYTSAAAILNMEEHDKGTLEVGKLADLVVLDADPFAVDPMEIADITVRATVVGGTTEFEA</sequence>
<reference evidence="2" key="1">
    <citation type="submission" date="2018-05" db="EMBL/GenBank/DDBJ databases">
        <authorList>
            <person name="Lanie J.A."/>
            <person name="Ng W.-L."/>
            <person name="Kazmierczak K.M."/>
            <person name="Andrzejewski T.M."/>
            <person name="Davidsen T.M."/>
            <person name="Wayne K.J."/>
            <person name="Tettelin H."/>
            <person name="Glass J.I."/>
            <person name="Rusch D."/>
            <person name="Podicherti R."/>
            <person name="Tsui H.-C.T."/>
            <person name="Winkler M.E."/>
        </authorList>
    </citation>
    <scope>NUCLEOTIDE SEQUENCE</scope>
</reference>
<dbReference type="InterPro" id="IPR032466">
    <property type="entry name" value="Metal_Hydrolase"/>
</dbReference>
<dbReference type="SUPFAM" id="SSF51556">
    <property type="entry name" value="Metallo-dependent hydrolases"/>
    <property type="match status" value="1"/>
</dbReference>
<dbReference type="Gene3D" id="3.20.20.140">
    <property type="entry name" value="Metal-dependent hydrolases"/>
    <property type="match status" value="1"/>
</dbReference>
<dbReference type="Gene3D" id="3.10.310.70">
    <property type="match status" value="1"/>
</dbReference>
<protein>
    <recommendedName>
        <fullName evidence="1">Amidohydrolase 3 domain-containing protein</fullName>
    </recommendedName>
</protein>
<dbReference type="PANTHER" id="PTHR22642">
    <property type="entry name" value="IMIDAZOLONEPROPIONASE"/>
    <property type="match status" value="1"/>
</dbReference>
<feature type="domain" description="Amidohydrolase 3" evidence="1">
    <location>
        <begin position="51"/>
        <end position="524"/>
    </location>
</feature>
<dbReference type="GO" id="GO:0016810">
    <property type="term" value="F:hydrolase activity, acting on carbon-nitrogen (but not peptide) bonds"/>
    <property type="evidence" value="ECO:0007669"/>
    <property type="project" value="InterPro"/>
</dbReference>
<dbReference type="PANTHER" id="PTHR22642:SF2">
    <property type="entry name" value="PROTEIN LONG AFTER FAR-RED 3"/>
    <property type="match status" value="1"/>
</dbReference>
<gene>
    <name evidence="2" type="ORF">METZ01_LOCUS33692</name>
</gene>
<dbReference type="EMBL" id="UINC01001443">
    <property type="protein sequence ID" value="SUZ80838.1"/>
    <property type="molecule type" value="Genomic_DNA"/>
</dbReference>
<dbReference type="SUPFAM" id="SSF51338">
    <property type="entry name" value="Composite domain of metallo-dependent hydrolases"/>
    <property type="match status" value="1"/>
</dbReference>
<name>A0A381QPV0_9ZZZZ</name>
<organism evidence="2">
    <name type="scientific">marine metagenome</name>
    <dbReference type="NCBI Taxonomy" id="408172"/>
    <lineage>
        <taxon>unclassified sequences</taxon>
        <taxon>metagenomes</taxon>
        <taxon>ecological metagenomes</taxon>
    </lineage>
</organism>
<evidence type="ECO:0000259" key="1">
    <source>
        <dbReference type="Pfam" id="PF07969"/>
    </source>
</evidence>
<proteinExistence type="predicted"/>
<dbReference type="CDD" id="cd01300">
    <property type="entry name" value="YtcJ_like"/>
    <property type="match status" value="1"/>
</dbReference>
<dbReference type="InterPro" id="IPR013108">
    <property type="entry name" value="Amidohydro_3"/>
</dbReference>
<feature type="non-terminal residue" evidence="2">
    <location>
        <position position="1"/>
    </location>
</feature>
<dbReference type="AlphaFoldDB" id="A0A381QPV0"/>
<dbReference type="InterPro" id="IPR011059">
    <property type="entry name" value="Metal-dep_hydrolase_composite"/>
</dbReference>
<accession>A0A381QPV0</accession>
<dbReference type="InterPro" id="IPR033932">
    <property type="entry name" value="YtcJ-like"/>
</dbReference>
<evidence type="ECO:0000313" key="2">
    <source>
        <dbReference type="EMBL" id="SUZ80838.1"/>
    </source>
</evidence>
<dbReference type="Pfam" id="PF07969">
    <property type="entry name" value="Amidohydro_3"/>
    <property type="match status" value="1"/>
</dbReference>
<dbReference type="Gene3D" id="2.30.40.10">
    <property type="entry name" value="Urease, subunit C, domain 1"/>
    <property type="match status" value="1"/>
</dbReference>